<keyword evidence="2" id="KW-0479">Metal-binding</keyword>
<dbReference type="RefSeq" id="WP_093275836.1">
    <property type="nucleotide sequence ID" value="NZ_FNOK01000058.1"/>
</dbReference>
<evidence type="ECO:0000256" key="3">
    <source>
        <dbReference type="ARBA" id="ARBA00022833"/>
    </source>
</evidence>
<dbReference type="Pfam" id="PF16912">
    <property type="entry name" value="Glu_dehyd_C"/>
    <property type="match status" value="1"/>
</dbReference>
<dbReference type="InterPro" id="IPR050129">
    <property type="entry name" value="Zn_alcohol_dh"/>
</dbReference>
<evidence type="ECO:0000313" key="8">
    <source>
        <dbReference type="Proteomes" id="UP000199529"/>
    </source>
</evidence>
<dbReference type="InterPro" id="IPR036291">
    <property type="entry name" value="NAD(P)-bd_dom_sf"/>
</dbReference>
<reference evidence="8" key="1">
    <citation type="submission" date="2016-10" db="EMBL/GenBank/DDBJ databases">
        <authorList>
            <person name="Varghese N."/>
            <person name="Submissions S."/>
        </authorList>
    </citation>
    <scope>NUCLEOTIDE SEQUENCE [LARGE SCALE GENOMIC DNA]</scope>
    <source>
        <strain evidence="8">CGMCC 4.3530</strain>
    </source>
</reference>
<dbReference type="InterPro" id="IPR011032">
    <property type="entry name" value="GroES-like_sf"/>
</dbReference>
<keyword evidence="8" id="KW-1185">Reference proteome</keyword>
<proteinExistence type="predicted"/>
<dbReference type="SUPFAM" id="SSF51735">
    <property type="entry name" value="NAD(P)-binding Rossmann-fold domains"/>
    <property type="match status" value="1"/>
</dbReference>
<evidence type="ECO:0000256" key="1">
    <source>
        <dbReference type="ARBA" id="ARBA00001947"/>
    </source>
</evidence>
<organism evidence="7 8">
    <name type="scientific">Saccharopolyspora shandongensis</name>
    <dbReference type="NCBI Taxonomy" id="418495"/>
    <lineage>
        <taxon>Bacteria</taxon>
        <taxon>Bacillati</taxon>
        <taxon>Actinomycetota</taxon>
        <taxon>Actinomycetes</taxon>
        <taxon>Pseudonocardiales</taxon>
        <taxon>Pseudonocardiaceae</taxon>
        <taxon>Saccharopolyspora</taxon>
    </lineage>
</organism>
<comment type="cofactor">
    <cofactor evidence="1">
        <name>Zn(2+)</name>
        <dbReference type="ChEBI" id="CHEBI:29105"/>
    </cofactor>
</comment>
<evidence type="ECO:0000313" key="7">
    <source>
        <dbReference type="EMBL" id="SDZ29478.1"/>
    </source>
</evidence>
<accession>A0A1H3RVW8</accession>
<evidence type="ECO:0000259" key="5">
    <source>
        <dbReference type="Pfam" id="PF08240"/>
    </source>
</evidence>
<dbReference type="Proteomes" id="UP000199529">
    <property type="component" value="Unassembled WGS sequence"/>
</dbReference>
<feature type="domain" description="Glucose dehydrogenase C-terminal" evidence="6">
    <location>
        <begin position="145"/>
        <end position="345"/>
    </location>
</feature>
<keyword evidence="3" id="KW-0862">Zinc</keyword>
<dbReference type="GO" id="GO:0016491">
    <property type="term" value="F:oxidoreductase activity"/>
    <property type="evidence" value="ECO:0007669"/>
    <property type="project" value="UniProtKB-KW"/>
</dbReference>
<evidence type="ECO:0000256" key="2">
    <source>
        <dbReference type="ARBA" id="ARBA00022723"/>
    </source>
</evidence>
<protein>
    <submittedName>
        <fullName evidence="7">Threonine dehydrogenase</fullName>
    </submittedName>
</protein>
<dbReference type="Gene3D" id="3.40.50.720">
    <property type="entry name" value="NAD(P)-binding Rossmann-like Domain"/>
    <property type="match status" value="1"/>
</dbReference>
<dbReference type="EMBL" id="FNOK01000058">
    <property type="protein sequence ID" value="SDZ29478.1"/>
    <property type="molecule type" value="Genomic_DNA"/>
</dbReference>
<dbReference type="GO" id="GO:0046872">
    <property type="term" value="F:metal ion binding"/>
    <property type="evidence" value="ECO:0007669"/>
    <property type="project" value="UniProtKB-KW"/>
</dbReference>
<name>A0A1H3RVW8_9PSEU</name>
<dbReference type="InterPro" id="IPR031640">
    <property type="entry name" value="Glu_dehyd_C"/>
</dbReference>
<gene>
    <name evidence="7" type="ORF">SAMN05216215_10584</name>
</gene>
<dbReference type="CDD" id="cd08230">
    <property type="entry name" value="glucose_DH"/>
    <property type="match status" value="1"/>
</dbReference>
<dbReference type="OrthoDB" id="9797931at2"/>
<feature type="domain" description="Alcohol dehydrogenase-like N-terminal" evidence="5">
    <location>
        <begin position="25"/>
        <end position="139"/>
    </location>
</feature>
<keyword evidence="4" id="KW-0560">Oxidoreductase</keyword>
<dbReference type="Pfam" id="PF08240">
    <property type="entry name" value="ADH_N"/>
    <property type="match status" value="1"/>
</dbReference>
<evidence type="ECO:0000256" key="4">
    <source>
        <dbReference type="ARBA" id="ARBA00023002"/>
    </source>
</evidence>
<dbReference type="Gene3D" id="3.90.180.10">
    <property type="entry name" value="Medium-chain alcohol dehydrogenases, catalytic domain"/>
    <property type="match status" value="1"/>
</dbReference>
<dbReference type="STRING" id="418495.SAMN05216215_10584"/>
<dbReference type="SUPFAM" id="SSF50129">
    <property type="entry name" value="GroES-like"/>
    <property type="match status" value="1"/>
</dbReference>
<dbReference type="PANTHER" id="PTHR43401">
    <property type="entry name" value="L-THREONINE 3-DEHYDROGENASE"/>
    <property type="match status" value="1"/>
</dbReference>
<evidence type="ECO:0000259" key="6">
    <source>
        <dbReference type="Pfam" id="PF16912"/>
    </source>
</evidence>
<dbReference type="PANTHER" id="PTHR43401:SF2">
    <property type="entry name" value="L-THREONINE 3-DEHYDROGENASE"/>
    <property type="match status" value="1"/>
</dbReference>
<sequence>MKAATVVPGRPELSAVTELPDPVPQPGELLVRGLLVGFCDIDRDVTERAHGLLPPGQDRMVLFHESVGRVVHAPSISGFQEGDYVVGVVRRPDPQPCEACTAGQWDFCLNGEYTERGIKELDGFGAQQWTVEPQFAIKVAPALGDLGVLTEPASVVAKAWEQADMIGRRAYFAPRHALVTSAGAIGLLGALLGAQRGLDMHVLDHATEGPKPDLVRALGATYHTSLDDLGCEPDVVIEATGSGQVVFELLQHTARNSITVLTGSTGHHRTVPFPAAAIDNELMLDNDVVLGSVNANLRHYNQAVQALTGADRNWLGSLISRRIPLGDWTEVFEAGPDEVKVVVDLQA</sequence>
<dbReference type="InterPro" id="IPR013154">
    <property type="entry name" value="ADH-like_N"/>
</dbReference>
<dbReference type="AlphaFoldDB" id="A0A1H3RVW8"/>